<sequence>MTTDTQVLIIPVIVQPAEGATEQNKVKVSGTAKAGAVVTIAKAGDHNHWFLKVVAAAADGRWAGTFGEDLPQGVHKIQAQQMLNGVVSPWSSVRTFKVD</sequence>
<gene>
    <name evidence="1" type="ORF">AO353_03770</name>
</gene>
<dbReference type="OrthoDB" id="6733505at2"/>
<dbReference type="AlphaFoldDB" id="A0A0N9W1G7"/>
<accession>A0A0N9W1G7</accession>
<dbReference type="EMBL" id="CP012830">
    <property type="protein sequence ID" value="ALI00203.1"/>
    <property type="molecule type" value="Genomic_DNA"/>
</dbReference>
<evidence type="ECO:0000313" key="2">
    <source>
        <dbReference type="Proteomes" id="UP000066487"/>
    </source>
</evidence>
<dbReference type="RefSeq" id="WP_054593741.1">
    <property type="nucleotide sequence ID" value="NZ_CP012830.1"/>
</dbReference>
<evidence type="ECO:0000313" key="1">
    <source>
        <dbReference type="EMBL" id="ALI00203.1"/>
    </source>
</evidence>
<proteinExistence type="predicted"/>
<evidence type="ECO:0008006" key="3">
    <source>
        <dbReference type="Google" id="ProtNLM"/>
    </source>
</evidence>
<organism evidence="1 2">
    <name type="scientific">Pseudomonas fluorescens</name>
    <dbReference type="NCBI Taxonomy" id="294"/>
    <lineage>
        <taxon>Bacteria</taxon>
        <taxon>Pseudomonadati</taxon>
        <taxon>Pseudomonadota</taxon>
        <taxon>Gammaproteobacteria</taxon>
        <taxon>Pseudomonadales</taxon>
        <taxon>Pseudomonadaceae</taxon>
        <taxon>Pseudomonas</taxon>
    </lineage>
</organism>
<protein>
    <recommendedName>
        <fullName evidence="3">Bacterial Ig-like domain-containing protein</fullName>
    </recommendedName>
</protein>
<reference evidence="1 2" key="2">
    <citation type="journal article" date="2018" name="Nature">
        <title>Mutant phenotypes for thousands of bacterial genes of unknown function.</title>
        <authorList>
            <person name="Price M.N."/>
            <person name="Wetmore K.M."/>
            <person name="Waters R.J."/>
            <person name="Callaghan M."/>
            <person name="Ray J."/>
            <person name="Liu H."/>
            <person name="Kuehl J.V."/>
            <person name="Melnyk R.A."/>
            <person name="Lamson J.S."/>
            <person name="Suh Y."/>
            <person name="Carlson H.K."/>
            <person name="Esquivel Z."/>
            <person name="Sadeeshkumar H."/>
            <person name="Chakraborty R."/>
            <person name="Zane G.M."/>
            <person name="Rubin B.E."/>
            <person name="Wall J.D."/>
            <person name="Visel A."/>
            <person name="Bristow J."/>
            <person name="Blow M.J."/>
            <person name="Arkin A.P."/>
            <person name="Deutschbauer A.M."/>
        </authorList>
    </citation>
    <scope>NUCLEOTIDE SEQUENCE [LARGE SCALE GENOMIC DNA]</scope>
    <source>
        <strain evidence="1 2">FW300-N2E3</strain>
    </source>
</reference>
<dbReference type="InterPro" id="IPR013783">
    <property type="entry name" value="Ig-like_fold"/>
</dbReference>
<reference evidence="2" key="1">
    <citation type="submission" date="2015-09" db="EMBL/GenBank/DDBJ databases">
        <title>Whole genome sequence of Pseudomonas fluorescens FW300-N2E3.</title>
        <authorList>
            <person name="Ray J."/>
            <person name="Melnyk R."/>
            <person name="Deutschbauer A."/>
        </authorList>
    </citation>
    <scope>NUCLEOTIDE SEQUENCE [LARGE SCALE GENOMIC DNA]</scope>
    <source>
        <strain evidence="2">FW300-N2E3</strain>
    </source>
</reference>
<name>A0A0N9W1G7_PSEFL</name>
<dbReference type="Proteomes" id="UP000066487">
    <property type="component" value="Chromosome"/>
</dbReference>
<dbReference type="Gene3D" id="2.60.40.10">
    <property type="entry name" value="Immunoglobulins"/>
    <property type="match status" value="1"/>
</dbReference>